<dbReference type="GO" id="GO:0016987">
    <property type="term" value="F:sigma factor activity"/>
    <property type="evidence" value="ECO:0007669"/>
    <property type="project" value="UniProtKB-KW"/>
</dbReference>
<keyword evidence="4" id="KW-0804">Transcription</keyword>
<keyword evidence="3" id="KW-0731">Sigma factor</keyword>
<dbReference type="Gene3D" id="1.10.1740.10">
    <property type="match status" value="1"/>
</dbReference>
<dbReference type="InterPro" id="IPR014284">
    <property type="entry name" value="RNA_pol_sigma-70_dom"/>
</dbReference>
<dbReference type="OrthoDB" id="759001at2"/>
<proteinExistence type="inferred from homology"/>
<dbReference type="STRING" id="1229726.GRFL_0556"/>
<reference evidence="5 6" key="1">
    <citation type="submission" date="2016-07" db="EMBL/GenBank/DDBJ databases">
        <title>Multi-omics approach to identify versatile polysaccharide utilization systems of a marine flavobacterium Gramella flava.</title>
        <authorList>
            <person name="Tang K."/>
        </authorList>
    </citation>
    <scope>NUCLEOTIDE SEQUENCE [LARGE SCALE GENOMIC DNA]</scope>
    <source>
        <strain evidence="5 6">JLT2011</strain>
    </source>
</reference>
<accession>A0A1L7I0Z6</accession>
<gene>
    <name evidence="5" type="ORF">GRFL_0556</name>
</gene>
<keyword evidence="2" id="KW-0805">Transcription regulation</keyword>
<dbReference type="Gene3D" id="1.10.10.10">
    <property type="entry name" value="Winged helix-like DNA-binding domain superfamily/Winged helix DNA-binding domain"/>
    <property type="match status" value="1"/>
</dbReference>
<dbReference type="AlphaFoldDB" id="A0A1L7I0Z6"/>
<evidence type="ECO:0000313" key="6">
    <source>
        <dbReference type="Proteomes" id="UP000186230"/>
    </source>
</evidence>
<dbReference type="InterPro" id="IPR036388">
    <property type="entry name" value="WH-like_DNA-bd_sf"/>
</dbReference>
<protein>
    <submittedName>
        <fullName evidence="5">Uncharacterized protein</fullName>
    </submittedName>
</protein>
<dbReference type="SUPFAM" id="SSF88946">
    <property type="entry name" value="Sigma2 domain of RNA polymerase sigma factors"/>
    <property type="match status" value="1"/>
</dbReference>
<dbReference type="NCBIfam" id="TIGR02937">
    <property type="entry name" value="sigma70-ECF"/>
    <property type="match status" value="1"/>
</dbReference>
<name>A0A1L7I0Z6_9FLAO</name>
<dbReference type="RefSeq" id="WP_083643176.1">
    <property type="nucleotide sequence ID" value="NZ_AMRU01000003.1"/>
</dbReference>
<dbReference type="EMBL" id="CP016359">
    <property type="protein sequence ID" value="APU67280.1"/>
    <property type="molecule type" value="Genomic_DNA"/>
</dbReference>
<dbReference type="PANTHER" id="PTHR43133:SF46">
    <property type="entry name" value="RNA POLYMERASE SIGMA-70 FACTOR ECF SUBFAMILY"/>
    <property type="match status" value="1"/>
</dbReference>
<comment type="similarity">
    <text evidence="1">Belongs to the sigma-70 factor family. ECF subfamily.</text>
</comment>
<dbReference type="Pfam" id="PF04542">
    <property type="entry name" value="Sigma70_r2"/>
    <property type="match status" value="1"/>
</dbReference>
<evidence type="ECO:0000256" key="1">
    <source>
        <dbReference type="ARBA" id="ARBA00010641"/>
    </source>
</evidence>
<evidence type="ECO:0000256" key="3">
    <source>
        <dbReference type="ARBA" id="ARBA00023082"/>
    </source>
</evidence>
<dbReference type="SUPFAM" id="SSF88659">
    <property type="entry name" value="Sigma3 and sigma4 domains of RNA polymerase sigma factors"/>
    <property type="match status" value="2"/>
</dbReference>
<keyword evidence="6" id="KW-1185">Reference proteome</keyword>
<organism evidence="5 6">
    <name type="scientific">Christiangramia flava JLT2011</name>
    <dbReference type="NCBI Taxonomy" id="1229726"/>
    <lineage>
        <taxon>Bacteria</taxon>
        <taxon>Pseudomonadati</taxon>
        <taxon>Bacteroidota</taxon>
        <taxon>Flavobacteriia</taxon>
        <taxon>Flavobacteriales</taxon>
        <taxon>Flavobacteriaceae</taxon>
        <taxon>Christiangramia</taxon>
    </lineage>
</organism>
<evidence type="ECO:0000313" key="5">
    <source>
        <dbReference type="EMBL" id="APU67280.1"/>
    </source>
</evidence>
<dbReference type="KEGG" id="gfl:GRFL_0556"/>
<dbReference type="InterPro" id="IPR013325">
    <property type="entry name" value="RNA_pol_sigma_r2"/>
</dbReference>
<sequence length="256" mass="30338">MRDDNFHLLKQGHPDSLVNIHAQYSSRIFWIGKRLIRDEFVIENLVQDCFLKLWEHRDTIQSADHILFFLRFVMKRECISYYTRPRNKFYRQLGHLENYDNHQDYFAGHDALEESEIIKEHDQQENDLKRLKEALHLIDPAQKQVIELCLKYGFQYKIIAGIMGTSTTEIYHDVRKAIQLLKAILNEDKTILETTTNASEAINVDQRKVFELRCKKQYSFPEIADELNLTQKEVHAAFTAAYKVMQEKNDRELESA</sequence>
<dbReference type="GO" id="GO:0006352">
    <property type="term" value="P:DNA-templated transcription initiation"/>
    <property type="evidence" value="ECO:0007669"/>
    <property type="project" value="InterPro"/>
</dbReference>
<evidence type="ECO:0000256" key="4">
    <source>
        <dbReference type="ARBA" id="ARBA00023163"/>
    </source>
</evidence>
<dbReference type="InterPro" id="IPR013324">
    <property type="entry name" value="RNA_pol_sigma_r3/r4-like"/>
</dbReference>
<dbReference type="InterPro" id="IPR039425">
    <property type="entry name" value="RNA_pol_sigma-70-like"/>
</dbReference>
<evidence type="ECO:0000256" key="2">
    <source>
        <dbReference type="ARBA" id="ARBA00023015"/>
    </source>
</evidence>
<dbReference type="PANTHER" id="PTHR43133">
    <property type="entry name" value="RNA POLYMERASE ECF-TYPE SIGMA FACTO"/>
    <property type="match status" value="1"/>
</dbReference>
<dbReference type="InterPro" id="IPR007627">
    <property type="entry name" value="RNA_pol_sigma70_r2"/>
</dbReference>
<dbReference type="Proteomes" id="UP000186230">
    <property type="component" value="Chromosome"/>
</dbReference>